<protein>
    <submittedName>
        <fullName evidence="1">Uncharacterized protein</fullName>
    </submittedName>
</protein>
<accession>A0ABD0RF58</accession>
<reference evidence="1 2" key="1">
    <citation type="submission" date="2024-05" db="EMBL/GenBank/DDBJ databases">
        <title>Genome sequencing and assembly of Indian major carp, Cirrhinus mrigala (Hamilton, 1822).</title>
        <authorList>
            <person name="Mohindra V."/>
            <person name="Chowdhury L.M."/>
            <person name="Lal K."/>
            <person name="Jena J.K."/>
        </authorList>
    </citation>
    <scope>NUCLEOTIDE SEQUENCE [LARGE SCALE GENOMIC DNA]</scope>
    <source>
        <strain evidence="1">CM1030</strain>
        <tissue evidence="1">Blood</tissue>
    </source>
</reference>
<gene>
    <name evidence="1" type="ORF">M9458_005722</name>
</gene>
<name>A0ABD0RF58_CIRMR</name>
<feature type="non-terminal residue" evidence="1">
    <location>
        <position position="65"/>
    </location>
</feature>
<proteinExistence type="predicted"/>
<sequence>LDVRQVVQNINQVRAGGLVVGSLNDVDFARLWFQVKLNPYLSSLSRDTLYCLSQSNLACQSFQQL</sequence>
<keyword evidence="2" id="KW-1185">Reference proteome</keyword>
<evidence type="ECO:0000313" key="1">
    <source>
        <dbReference type="EMBL" id="KAL0197182.1"/>
    </source>
</evidence>
<dbReference type="Proteomes" id="UP001529510">
    <property type="component" value="Unassembled WGS sequence"/>
</dbReference>
<comment type="caution">
    <text evidence="1">The sequence shown here is derived from an EMBL/GenBank/DDBJ whole genome shotgun (WGS) entry which is preliminary data.</text>
</comment>
<evidence type="ECO:0000313" key="2">
    <source>
        <dbReference type="Proteomes" id="UP001529510"/>
    </source>
</evidence>
<feature type="non-terminal residue" evidence="1">
    <location>
        <position position="1"/>
    </location>
</feature>
<organism evidence="1 2">
    <name type="scientific">Cirrhinus mrigala</name>
    <name type="common">Mrigala</name>
    <dbReference type="NCBI Taxonomy" id="683832"/>
    <lineage>
        <taxon>Eukaryota</taxon>
        <taxon>Metazoa</taxon>
        <taxon>Chordata</taxon>
        <taxon>Craniata</taxon>
        <taxon>Vertebrata</taxon>
        <taxon>Euteleostomi</taxon>
        <taxon>Actinopterygii</taxon>
        <taxon>Neopterygii</taxon>
        <taxon>Teleostei</taxon>
        <taxon>Ostariophysi</taxon>
        <taxon>Cypriniformes</taxon>
        <taxon>Cyprinidae</taxon>
        <taxon>Labeoninae</taxon>
        <taxon>Labeonini</taxon>
        <taxon>Cirrhinus</taxon>
    </lineage>
</organism>
<dbReference type="EMBL" id="JAMKFB020000003">
    <property type="protein sequence ID" value="KAL0197182.1"/>
    <property type="molecule type" value="Genomic_DNA"/>
</dbReference>
<dbReference type="AlphaFoldDB" id="A0ABD0RF58"/>